<comment type="caution">
    <text evidence="1">The sequence shown here is derived from an EMBL/GenBank/DDBJ whole genome shotgun (WGS) entry which is preliminary data.</text>
</comment>
<dbReference type="Proteomes" id="UP000256838">
    <property type="component" value="Unassembled WGS sequence"/>
</dbReference>
<protein>
    <submittedName>
        <fullName evidence="1">Uncharacterized protein</fullName>
    </submittedName>
</protein>
<dbReference type="AlphaFoldDB" id="A0A3D8JY60"/>
<organism evidence="1 2">
    <name type="scientific">Trinickia dinghuensis</name>
    <dbReference type="NCBI Taxonomy" id="2291023"/>
    <lineage>
        <taxon>Bacteria</taxon>
        <taxon>Pseudomonadati</taxon>
        <taxon>Pseudomonadota</taxon>
        <taxon>Betaproteobacteria</taxon>
        <taxon>Burkholderiales</taxon>
        <taxon>Burkholderiaceae</taxon>
        <taxon>Trinickia</taxon>
    </lineage>
</organism>
<evidence type="ECO:0000313" key="2">
    <source>
        <dbReference type="Proteomes" id="UP000256838"/>
    </source>
</evidence>
<keyword evidence="2" id="KW-1185">Reference proteome</keyword>
<dbReference type="RefSeq" id="WP_115534774.1">
    <property type="nucleotide sequence ID" value="NZ_QRGA01000009.1"/>
</dbReference>
<gene>
    <name evidence="1" type="ORF">DWV00_17050</name>
</gene>
<proteinExistence type="predicted"/>
<dbReference type="OrthoDB" id="9134529at2"/>
<dbReference type="EMBL" id="QRGA01000009">
    <property type="protein sequence ID" value="RDU97586.1"/>
    <property type="molecule type" value="Genomic_DNA"/>
</dbReference>
<evidence type="ECO:0000313" key="1">
    <source>
        <dbReference type="EMBL" id="RDU97586.1"/>
    </source>
</evidence>
<accession>A0A3D8JY60</accession>
<reference evidence="1 2" key="1">
    <citation type="submission" date="2018-08" db="EMBL/GenBank/DDBJ databases">
        <title>Paraburkholderia sp. DHOM06 isolated from forest soil.</title>
        <authorList>
            <person name="Gao Z.-H."/>
            <person name="Qiu L.-H."/>
        </authorList>
    </citation>
    <scope>NUCLEOTIDE SEQUENCE [LARGE SCALE GENOMIC DNA]</scope>
    <source>
        <strain evidence="1 2">DHOM06</strain>
    </source>
</reference>
<sequence length="66" mass="7080">MSTQATQQATTNDVDDILELARNAGLLVTLDGQIGREKYQSVAGSVTSLMRFVDALRETLVAEVPA</sequence>
<name>A0A3D8JY60_9BURK</name>